<dbReference type="Proteomes" id="UP000178606">
    <property type="component" value="Unassembled WGS sequence"/>
</dbReference>
<proteinExistence type="predicted"/>
<reference evidence="1 2" key="1">
    <citation type="journal article" date="2016" name="Nat. Commun.">
        <title>Thousands of microbial genomes shed light on interconnected biogeochemical processes in an aquifer system.</title>
        <authorList>
            <person name="Anantharaman K."/>
            <person name="Brown C.T."/>
            <person name="Hug L.A."/>
            <person name="Sharon I."/>
            <person name="Castelle C.J."/>
            <person name="Probst A.J."/>
            <person name="Thomas B.C."/>
            <person name="Singh A."/>
            <person name="Wilkins M.J."/>
            <person name="Karaoz U."/>
            <person name="Brodie E.L."/>
            <person name="Williams K.H."/>
            <person name="Hubbard S.S."/>
            <person name="Banfield J.F."/>
        </authorList>
    </citation>
    <scope>NUCLEOTIDE SEQUENCE [LARGE SCALE GENOMIC DNA]</scope>
    <source>
        <strain evidence="2">RIFCSPLOWO2_12_FULL_64_10</strain>
    </source>
</reference>
<dbReference type="EMBL" id="MFKF01000351">
    <property type="protein sequence ID" value="OGG45977.1"/>
    <property type="molecule type" value="Genomic_DNA"/>
</dbReference>
<name>A0A1F6CAM0_HANXR</name>
<dbReference type="AlphaFoldDB" id="A0A1F6CAM0"/>
<comment type="caution">
    <text evidence="1">The sequence shown here is derived from an EMBL/GenBank/DDBJ whole genome shotgun (WGS) entry which is preliminary data.</text>
</comment>
<organism evidence="1 2">
    <name type="scientific">Handelsmanbacteria sp. (strain RIFCSPLOWO2_12_FULL_64_10)</name>
    <dbReference type="NCBI Taxonomy" id="1817868"/>
    <lineage>
        <taxon>Bacteria</taxon>
        <taxon>Candidatus Handelsmaniibacteriota</taxon>
    </lineage>
</organism>
<evidence type="ECO:0000313" key="2">
    <source>
        <dbReference type="Proteomes" id="UP000178606"/>
    </source>
</evidence>
<accession>A0A1F6CAM0</accession>
<gene>
    <name evidence="1" type="ORF">A3F84_17365</name>
</gene>
<sequence>MIYRGIAKGKTIELETLLPYPEGQPIRVSVEPLTAQSRSGSPVAIRQAMHEPPHLSSGEVDELEQAIELGKLPVRQEGVFEKGK</sequence>
<evidence type="ECO:0000313" key="1">
    <source>
        <dbReference type="EMBL" id="OGG45977.1"/>
    </source>
</evidence>
<protein>
    <submittedName>
        <fullName evidence="1">Uncharacterized protein</fullName>
    </submittedName>
</protein>